<evidence type="ECO:0000256" key="2">
    <source>
        <dbReference type="ARBA" id="ARBA00023002"/>
    </source>
</evidence>
<dbReference type="Proteomes" id="UP001523216">
    <property type="component" value="Unassembled WGS sequence"/>
</dbReference>
<evidence type="ECO:0000256" key="4">
    <source>
        <dbReference type="ARBA" id="ARBA00023194"/>
    </source>
</evidence>
<dbReference type="GO" id="GO:0051213">
    <property type="term" value="F:dioxygenase activity"/>
    <property type="evidence" value="ECO:0007669"/>
    <property type="project" value="UniProtKB-KW"/>
</dbReference>
<keyword evidence="6" id="KW-0223">Dioxygenase</keyword>
<dbReference type="PANTHER" id="PTHR10696">
    <property type="entry name" value="GAMMA-BUTYROBETAINE HYDROXYLASE-RELATED"/>
    <property type="match status" value="1"/>
</dbReference>
<dbReference type="InterPro" id="IPR003819">
    <property type="entry name" value="TauD/TfdA-like"/>
</dbReference>
<name>A0ABT0YAP0_9ACTN</name>
<dbReference type="EMBL" id="JAMQOL010000054">
    <property type="protein sequence ID" value="MCM4083106.1"/>
    <property type="molecule type" value="Genomic_DNA"/>
</dbReference>
<dbReference type="SUPFAM" id="SSF51197">
    <property type="entry name" value="Clavaminate synthase-like"/>
    <property type="match status" value="1"/>
</dbReference>
<feature type="domain" description="TauD/TfdA-like" evidence="5">
    <location>
        <begin position="11"/>
        <end position="289"/>
    </location>
</feature>
<protein>
    <submittedName>
        <fullName evidence="6">TauD/TfdA family dioxygenase</fullName>
    </submittedName>
</protein>
<keyword evidence="4" id="KW-0045">Antibiotic biosynthesis</keyword>
<evidence type="ECO:0000256" key="3">
    <source>
        <dbReference type="ARBA" id="ARBA00023004"/>
    </source>
</evidence>
<evidence type="ECO:0000259" key="5">
    <source>
        <dbReference type="Pfam" id="PF02668"/>
    </source>
</evidence>
<dbReference type="Gene3D" id="3.60.130.10">
    <property type="entry name" value="Clavaminate synthase-like"/>
    <property type="match status" value="1"/>
</dbReference>
<dbReference type="PANTHER" id="PTHR10696:SF56">
    <property type="entry name" value="TAUD_TFDA-LIKE DOMAIN-CONTAINING PROTEIN"/>
    <property type="match status" value="1"/>
</dbReference>
<accession>A0ABT0YAP0</accession>
<dbReference type="RefSeq" id="WP_251802818.1">
    <property type="nucleotide sequence ID" value="NZ_JAMQOL010000054.1"/>
</dbReference>
<sequence>MTAVTVAVGADPAAWIQAYLPDIRDRLVADGVVRLSGAAVRSADDVAAAGDALFAAGCPRLEPFAARPDGAGRVAAAPVWPAERDMCPHNEQAHASVFPRTLLLAMPEGAGTDGATLLADGAAVWRELDTPIRDRLAEQGWMLVRNYRPYVGMRWTEALGVTDPAEVVAHCAAAGVTASWAGATLHTRQRRPAFRTHPLTGVPCWFNLICFLSQWSLRDEEREVLLGAYGPEGLPFNTFFGDGTPIAQPEWAHLQAVVDAYTVRQRWTPGDLLIVDNIRTSHGRTAHDGTWPLLEMQGDRDQHASE</sequence>
<gene>
    <name evidence="6" type="ORF">LXN57_36690</name>
</gene>
<keyword evidence="3" id="KW-0408">Iron</keyword>
<comment type="caution">
    <text evidence="6">The sequence shown here is derived from an EMBL/GenBank/DDBJ whole genome shotgun (WGS) entry which is preliminary data.</text>
</comment>
<evidence type="ECO:0000313" key="6">
    <source>
        <dbReference type="EMBL" id="MCM4083106.1"/>
    </source>
</evidence>
<evidence type="ECO:0000256" key="1">
    <source>
        <dbReference type="ARBA" id="ARBA00001954"/>
    </source>
</evidence>
<dbReference type="InterPro" id="IPR042098">
    <property type="entry name" value="TauD-like_sf"/>
</dbReference>
<comment type="cofactor">
    <cofactor evidence="1">
        <name>Fe(2+)</name>
        <dbReference type="ChEBI" id="CHEBI:29033"/>
    </cofactor>
</comment>
<evidence type="ECO:0000313" key="7">
    <source>
        <dbReference type="Proteomes" id="UP001523216"/>
    </source>
</evidence>
<reference evidence="6 7" key="1">
    <citation type="submission" date="2022-06" db="EMBL/GenBank/DDBJ databases">
        <title>Actinoplanes abujensis sp. nov., isolated from Nigerian arid soil.</title>
        <authorList>
            <person name="Ding P."/>
        </authorList>
    </citation>
    <scope>NUCLEOTIDE SEQUENCE [LARGE SCALE GENOMIC DNA]</scope>
    <source>
        <strain evidence="7">TRM88002</strain>
    </source>
</reference>
<organism evidence="6 7">
    <name type="scientific">Paractinoplanes hotanensis</name>
    <dbReference type="NCBI Taxonomy" id="2906497"/>
    <lineage>
        <taxon>Bacteria</taxon>
        <taxon>Bacillati</taxon>
        <taxon>Actinomycetota</taxon>
        <taxon>Actinomycetes</taxon>
        <taxon>Micromonosporales</taxon>
        <taxon>Micromonosporaceae</taxon>
        <taxon>Paractinoplanes</taxon>
    </lineage>
</organism>
<keyword evidence="7" id="KW-1185">Reference proteome</keyword>
<keyword evidence="2" id="KW-0560">Oxidoreductase</keyword>
<dbReference type="InterPro" id="IPR050411">
    <property type="entry name" value="AlphaKG_dependent_hydroxylases"/>
</dbReference>
<dbReference type="Pfam" id="PF02668">
    <property type="entry name" value="TauD"/>
    <property type="match status" value="1"/>
</dbReference>
<proteinExistence type="predicted"/>